<keyword evidence="1" id="KW-0732">Signal</keyword>
<evidence type="ECO:0000313" key="2">
    <source>
        <dbReference type="EMBL" id="ELP86547.1"/>
    </source>
</evidence>
<evidence type="ECO:0000313" key="3">
    <source>
        <dbReference type="Proteomes" id="UP000014680"/>
    </source>
</evidence>
<protein>
    <recommendedName>
        <fullName evidence="4">Transmembrane protein</fullName>
    </recommendedName>
</protein>
<evidence type="ECO:0000256" key="1">
    <source>
        <dbReference type="SAM" id="SignalP"/>
    </source>
</evidence>
<dbReference type="AlphaFoldDB" id="A0A0A1U1Q6"/>
<keyword evidence="3" id="KW-1185">Reference proteome</keyword>
<dbReference type="VEuPathDB" id="AmoebaDB:EIN_161410"/>
<organism evidence="2 3">
    <name type="scientific">Entamoeba invadens IP1</name>
    <dbReference type="NCBI Taxonomy" id="370355"/>
    <lineage>
        <taxon>Eukaryota</taxon>
        <taxon>Amoebozoa</taxon>
        <taxon>Evosea</taxon>
        <taxon>Archamoebae</taxon>
        <taxon>Mastigamoebida</taxon>
        <taxon>Entamoebidae</taxon>
        <taxon>Entamoeba</taxon>
    </lineage>
</organism>
<evidence type="ECO:0008006" key="4">
    <source>
        <dbReference type="Google" id="ProtNLM"/>
    </source>
</evidence>
<dbReference type="EMBL" id="KB206960">
    <property type="protein sequence ID" value="ELP86547.1"/>
    <property type="molecule type" value="Genomic_DNA"/>
</dbReference>
<feature type="signal peptide" evidence="1">
    <location>
        <begin position="1"/>
        <end position="18"/>
    </location>
</feature>
<proteinExistence type="predicted"/>
<sequence length="190" mass="22021">MLAFCIFFFLSIVSSKYAVMQYGQNYFVYELGTCYYYTNKYINLYEEDKQIRTKSGTTCKEMEDDPSFNALFAIYELRDDIPEFSAVQYLWDLNEKCELSDKDGHPQEFLYAAGCNKDISGKFYIQYVYDEDKNTVSINKYSDEKCTVAEGEVITKTKGECLKETAGYVTYSDNSVKVFVILALAVMFIF</sequence>
<dbReference type="Proteomes" id="UP000014680">
    <property type="component" value="Unassembled WGS sequence"/>
</dbReference>
<name>A0A0A1U1Q6_ENTIV</name>
<reference evidence="2 3" key="1">
    <citation type="submission" date="2012-10" db="EMBL/GenBank/DDBJ databases">
        <authorList>
            <person name="Zafar N."/>
            <person name="Inman J."/>
            <person name="Hall N."/>
            <person name="Lorenzi H."/>
            <person name="Caler E."/>
        </authorList>
    </citation>
    <scope>NUCLEOTIDE SEQUENCE [LARGE SCALE GENOMIC DNA]</scope>
    <source>
        <strain evidence="2 3">IP1</strain>
    </source>
</reference>
<accession>A0A0A1U1Q6</accession>
<gene>
    <name evidence="2" type="ORF">EIN_161410</name>
</gene>
<dbReference type="RefSeq" id="XP_004185893.1">
    <property type="nucleotide sequence ID" value="XM_004185845.1"/>
</dbReference>
<dbReference type="KEGG" id="eiv:EIN_161410"/>
<dbReference type="GeneID" id="14885510"/>
<feature type="chain" id="PRO_5001990676" description="Transmembrane protein" evidence="1">
    <location>
        <begin position="19"/>
        <end position="190"/>
    </location>
</feature>